<evidence type="ECO:0000313" key="1">
    <source>
        <dbReference type="EMBL" id="CAD1846684.1"/>
    </source>
</evidence>
<proteinExistence type="predicted"/>
<protein>
    <submittedName>
        <fullName evidence="1">Uncharacterized protein</fullName>
    </submittedName>
</protein>
<gene>
    <name evidence="1" type="ORF">CB5_LOCUS29895</name>
</gene>
<sequence>MDAEKWKAHLHVRFTDDVVNHARGILLGKRAVKIPRSPAHPSRDETPRVRNLLAHFPLPKMAKGRPRNPLVPSHPSKTLTLILQNPVPSYPIALPVPDLDRKRSCGSRVVAHLFLR</sequence>
<accession>A0A6V7QTX2</accession>
<dbReference type="AlphaFoldDB" id="A0A6V7QTX2"/>
<dbReference type="EMBL" id="CAJEUB010000021">
    <property type="protein sequence ID" value="CAD1846684.1"/>
    <property type="molecule type" value="Genomic_DNA"/>
</dbReference>
<reference evidence="1" key="1">
    <citation type="submission" date="2020-07" db="EMBL/GenBank/DDBJ databases">
        <authorList>
            <person name="Lin J."/>
        </authorList>
    </citation>
    <scope>NUCLEOTIDE SEQUENCE</scope>
</reference>
<organism evidence="1">
    <name type="scientific">Ananas comosus var. bracteatus</name>
    <name type="common">red pineapple</name>
    <dbReference type="NCBI Taxonomy" id="296719"/>
    <lineage>
        <taxon>Eukaryota</taxon>
        <taxon>Viridiplantae</taxon>
        <taxon>Streptophyta</taxon>
        <taxon>Embryophyta</taxon>
        <taxon>Tracheophyta</taxon>
        <taxon>Spermatophyta</taxon>
        <taxon>Magnoliopsida</taxon>
        <taxon>Liliopsida</taxon>
        <taxon>Poales</taxon>
        <taxon>Bromeliaceae</taxon>
        <taxon>Bromelioideae</taxon>
        <taxon>Ananas</taxon>
    </lineage>
</organism>
<name>A0A6V7QTX2_ANACO</name>